<evidence type="ECO:0000256" key="1">
    <source>
        <dbReference type="SAM" id="MobiDB-lite"/>
    </source>
</evidence>
<proteinExistence type="predicted"/>
<keyword evidence="3" id="KW-1185">Reference proteome</keyword>
<feature type="region of interest" description="Disordered" evidence="1">
    <location>
        <begin position="1"/>
        <end position="33"/>
    </location>
</feature>
<name>A0A4Y7SS76_COPMI</name>
<dbReference type="Proteomes" id="UP000298030">
    <property type="component" value="Unassembled WGS sequence"/>
</dbReference>
<comment type="caution">
    <text evidence="2">The sequence shown here is derived from an EMBL/GenBank/DDBJ whole genome shotgun (WGS) entry which is preliminary data.</text>
</comment>
<dbReference type="AlphaFoldDB" id="A0A4Y7SS76"/>
<protein>
    <submittedName>
        <fullName evidence="2">Uncharacterized protein</fullName>
    </submittedName>
</protein>
<gene>
    <name evidence="2" type="ORF">FA13DRAFT_1777733</name>
</gene>
<accession>A0A4Y7SS76</accession>
<feature type="compositionally biased region" description="Acidic residues" evidence="1">
    <location>
        <begin position="21"/>
        <end position="30"/>
    </location>
</feature>
<sequence>MKRRKPGSKALIEYGSNDIGQGDEGEDGEMDGNGSWEVMICIVGADGDRPMRPVYDVSGKRRSTESDANHGGESVTNRNLRDRIPHAPQSLAQAPKTAVVGSEPWVETYESQSKCAHITVNAQKRRIGNKLERWEWGGTLEGTSIENGGNRGKGVEMRTAREWEKRTPKKINEVEGDWGTTSKGKTSLPIGGGFPVRTGTTSSLQSSHQAVSSNPAPDKIMEPRLNAKKAREHCAFSDITRAVGASSVPENQHARERKREVLPRYLHADNGAREKAPDHEATAPKAANVIQFVLMVRPVTKTETGWPCRGWRGS</sequence>
<reference evidence="2 3" key="1">
    <citation type="journal article" date="2019" name="Nat. Ecol. Evol.">
        <title>Megaphylogeny resolves global patterns of mushroom evolution.</title>
        <authorList>
            <person name="Varga T."/>
            <person name="Krizsan K."/>
            <person name="Foldi C."/>
            <person name="Dima B."/>
            <person name="Sanchez-Garcia M."/>
            <person name="Sanchez-Ramirez S."/>
            <person name="Szollosi G.J."/>
            <person name="Szarkandi J.G."/>
            <person name="Papp V."/>
            <person name="Albert L."/>
            <person name="Andreopoulos W."/>
            <person name="Angelini C."/>
            <person name="Antonin V."/>
            <person name="Barry K.W."/>
            <person name="Bougher N.L."/>
            <person name="Buchanan P."/>
            <person name="Buyck B."/>
            <person name="Bense V."/>
            <person name="Catcheside P."/>
            <person name="Chovatia M."/>
            <person name="Cooper J."/>
            <person name="Damon W."/>
            <person name="Desjardin D."/>
            <person name="Finy P."/>
            <person name="Geml J."/>
            <person name="Haridas S."/>
            <person name="Hughes K."/>
            <person name="Justo A."/>
            <person name="Karasinski D."/>
            <person name="Kautmanova I."/>
            <person name="Kiss B."/>
            <person name="Kocsube S."/>
            <person name="Kotiranta H."/>
            <person name="LaButti K.M."/>
            <person name="Lechner B.E."/>
            <person name="Liimatainen K."/>
            <person name="Lipzen A."/>
            <person name="Lukacs Z."/>
            <person name="Mihaltcheva S."/>
            <person name="Morgado L.N."/>
            <person name="Niskanen T."/>
            <person name="Noordeloos M.E."/>
            <person name="Ohm R.A."/>
            <person name="Ortiz-Santana B."/>
            <person name="Ovrebo C."/>
            <person name="Racz N."/>
            <person name="Riley R."/>
            <person name="Savchenko A."/>
            <person name="Shiryaev A."/>
            <person name="Soop K."/>
            <person name="Spirin V."/>
            <person name="Szebenyi C."/>
            <person name="Tomsovsky M."/>
            <person name="Tulloss R.E."/>
            <person name="Uehling J."/>
            <person name="Grigoriev I.V."/>
            <person name="Vagvolgyi C."/>
            <person name="Papp T."/>
            <person name="Martin F.M."/>
            <person name="Miettinen O."/>
            <person name="Hibbett D.S."/>
            <person name="Nagy L.G."/>
        </authorList>
    </citation>
    <scope>NUCLEOTIDE SEQUENCE [LARGE SCALE GENOMIC DNA]</scope>
    <source>
        <strain evidence="2 3">FP101781</strain>
    </source>
</reference>
<feature type="compositionally biased region" description="Basic and acidic residues" evidence="1">
    <location>
        <begin position="59"/>
        <end position="70"/>
    </location>
</feature>
<dbReference type="EMBL" id="QPFP01000064">
    <property type="protein sequence ID" value="TEB24642.1"/>
    <property type="molecule type" value="Genomic_DNA"/>
</dbReference>
<organism evidence="2 3">
    <name type="scientific">Coprinellus micaceus</name>
    <name type="common">Glistening ink-cap mushroom</name>
    <name type="synonym">Coprinus micaceus</name>
    <dbReference type="NCBI Taxonomy" id="71717"/>
    <lineage>
        <taxon>Eukaryota</taxon>
        <taxon>Fungi</taxon>
        <taxon>Dikarya</taxon>
        <taxon>Basidiomycota</taxon>
        <taxon>Agaricomycotina</taxon>
        <taxon>Agaricomycetes</taxon>
        <taxon>Agaricomycetidae</taxon>
        <taxon>Agaricales</taxon>
        <taxon>Agaricineae</taxon>
        <taxon>Psathyrellaceae</taxon>
        <taxon>Coprinellus</taxon>
    </lineage>
</organism>
<feature type="region of interest" description="Disordered" evidence="1">
    <location>
        <begin position="59"/>
        <end position="81"/>
    </location>
</feature>
<evidence type="ECO:0000313" key="2">
    <source>
        <dbReference type="EMBL" id="TEB24642.1"/>
    </source>
</evidence>
<evidence type="ECO:0000313" key="3">
    <source>
        <dbReference type="Proteomes" id="UP000298030"/>
    </source>
</evidence>